<feature type="region of interest" description="Disordered" evidence="2">
    <location>
        <begin position="320"/>
        <end position="453"/>
    </location>
</feature>
<feature type="region of interest" description="Disordered" evidence="2">
    <location>
        <begin position="662"/>
        <end position="696"/>
    </location>
</feature>
<protein>
    <recommendedName>
        <fullName evidence="5">Ubiquitin-like domain-containing protein</fullName>
    </recommendedName>
</protein>
<sequence length="933" mass="103806">MHATNLTVVKTGNELSKHYCMAKLENIKDHIKRKFERIEDSVKMATIMECSQYEAKTLLEHIFLVGIHTITAGQKLWEEGREEAIKVHRGHAVNGNANLLLQEVVGLVNQDLEQHVHKLRENGGPEDLLWYSFCLDGGLEEAPPVVMERPEKELRQLSLHIRGGVLSDDGIHLLYAQGDDAGEEGLEHLARFLDHHLQDLQELLNHPAASTAFMEDALGQLFSGKHIEESLYDLLSERHAHLYSKASKQSGEEAQHLIRHIWLVDKSWKEGQHTVLGHEFIDAGHGQDPKPAALLTQHTVLAAAVNRCHLSGLDVTAKAGKVEDGGKEGRDDAGRQRNPTEEMGQALQGQGTDTPTLHIKDGDWLIQQSGSGPCPEAEGASAAAQPERPDQERPEGPRYPSSLSPHGRRRRHPHPSAPSIPARAHPGASLRAPAPEWSARAARPPPTNSPNAPAPFLYPIRDPLHHHHLEINTFSIENKQDFSVVKAPSRAIKMINVSMAKVAGFKLSFDAPALKQQEQLEKANRKANRNCRSLVELQISRLPGTRREKQDKVDQNPVDNARGSPGLVIIYFIFVVVVFVVIPAKTLFHLIEEGAQPQLFHELAVLDAQGAVPHQERMQQQHQLVHHGEQLASAGQSSARLDSPKVRTEASQEVRVRGSARWLGTRGGARRGPGGDASSAHTAALKAGAPAPPGHSHDSVCGIEGLFHAIAMVNINVNIQHSLVILQQFQDSQDDIIDIDVGAMFSFASSEQHSMSEMENEMEGYENMEIEEQLEAGNQTEGYYKRMNNPCTTGREAKPSTEDLGDKKEGEYIKLKVIRQDSSEIHFKVKMTTHLKKQRIILFRFEDQRTTDNHTPKELGMEEEDVIELYQEQTGASQLSIGYLNYRDGLAAKSLIKTYPVNYMAKCLLGKQMDQAYDHQYLNSDYYFKVAVS</sequence>
<comment type="caution">
    <text evidence="3">The sequence shown here is derived from an EMBL/GenBank/DDBJ whole genome shotgun (WGS) entry which is preliminary data.</text>
</comment>
<name>A0A4U1EWI3_MONMO</name>
<dbReference type="PANTHER" id="PTHR10562">
    <property type="entry name" value="SMALL UBIQUITIN-RELATED MODIFIER"/>
    <property type="match status" value="1"/>
</dbReference>
<evidence type="ECO:0000313" key="4">
    <source>
        <dbReference type="Proteomes" id="UP000308365"/>
    </source>
</evidence>
<evidence type="ECO:0000313" key="3">
    <source>
        <dbReference type="EMBL" id="TKC40757.1"/>
    </source>
</evidence>
<feature type="region of interest" description="Disordered" evidence="2">
    <location>
        <begin position="626"/>
        <end position="650"/>
    </location>
</feature>
<dbReference type="AlphaFoldDB" id="A0A4U1EWI3"/>
<feature type="compositionally biased region" description="Basic and acidic residues" evidence="2">
    <location>
        <begin position="320"/>
        <end position="340"/>
    </location>
</feature>
<feature type="compositionally biased region" description="Low complexity" evidence="2">
    <location>
        <begin position="417"/>
        <end position="426"/>
    </location>
</feature>
<feature type="compositionally biased region" description="Basic and acidic residues" evidence="2">
    <location>
        <begin position="387"/>
        <end position="396"/>
    </location>
</feature>
<feature type="compositionally biased region" description="Low complexity" evidence="2">
    <location>
        <begin position="680"/>
        <end position="689"/>
    </location>
</feature>
<dbReference type="InterPro" id="IPR029071">
    <property type="entry name" value="Ubiquitin-like_domsf"/>
</dbReference>
<dbReference type="SUPFAM" id="SSF54236">
    <property type="entry name" value="Ubiquitin-like"/>
    <property type="match status" value="1"/>
</dbReference>
<organism evidence="3 4">
    <name type="scientific">Monodon monoceros</name>
    <name type="common">Narwhal</name>
    <name type="synonym">Ceratodon monodon</name>
    <dbReference type="NCBI Taxonomy" id="40151"/>
    <lineage>
        <taxon>Eukaryota</taxon>
        <taxon>Metazoa</taxon>
        <taxon>Chordata</taxon>
        <taxon>Craniata</taxon>
        <taxon>Vertebrata</taxon>
        <taxon>Euteleostomi</taxon>
        <taxon>Mammalia</taxon>
        <taxon>Eutheria</taxon>
        <taxon>Laurasiatheria</taxon>
        <taxon>Artiodactyla</taxon>
        <taxon>Whippomorpha</taxon>
        <taxon>Cetacea</taxon>
        <taxon>Odontoceti</taxon>
        <taxon>Monodontidae</taxon>
        <taxon>Monodon</taxon>
    </lineage>
</organism>
<evidence type="ECO:0008006" key="5">
    <source>
        <dbReference type="Google" id="ProtNLM"/>
    </source>
</evidence>
<feature type="compositionally biased region" description="Gly residues" evidence="2">
    <location>
        <begin position="665"/>
        <end position="675"/>
    </location>
</feature>
<proteinExistence type="predicted"/>
<reference evidence="4" key="1">
    <citation type="journal article" date="2019" name="IScience">
        <title>Narwhal Genome Reveals Long-Term Low Genetic Diversity despite Current Large Abundance Size.</title>
        <authorList>
            <person name="Westbury M.V."/>
            <person name="Petersen B."/>
            <person name="Garde E."/>
            <person name="Heide-Jorgensen M.P."/>
            <person name="Lorenzen E.D."/>
        </authorList>
    </citation>
    <scope>NUCLEOTIDE SEQUENCE [LARGE SCALE GENOMIC DNA]</scope>
</reference>
<dbReference type="Proteomes" id="UP000308365">
    <property type="component" value="Unassembled WGS sequence"/>
</dbReference>
<accession>A0A4U1EWI3</accession>
<feature type="coiled-coil region" evidence="1">
    <location>
        <begin position="748"/>
        <end position="775"/>
    </location>
</feature>
<dbReference type="EMBL" id="RWIC01000710">
    <property type="protein sequence ID" value="TKC40757.1"/>
    <property type="molecule type" value="Genomic_DNA"/>
</dbReference>
<evidence type="ECO:0000256" key="2">
    <source>
        <dbReference type="SAM" id="MobiDB-lite"/>
    </source>
</evidence>
<dbReference type="Gene3D" id="3.10.20.90">
    <property type="entry name" value="Phosphatidylinositol 3-kinase Catalytic Subunit, Chain A, domain 1"/>
    <property type="match status" value="1"/>
</dbReference>
<keyword evidence="1" id="KW-0175">Coiled coil</keyword>
<gene>
    <name evidence="3" type="ORF">EI555_019403</name>
</gene>
<evidence type="ECO:0000256" key="1">
    <source>
        <dbReference type="SAM" id="Coils"/>
    </source>
</evidence>